<dbReference type="EMBL" id="QUQO01000001">
    <property type="protein sequence ID" value="RFB05028.1"/>
    <property type="molecule type" value="Genomic_DNA"/>
</dbReference>
<dbReference type="GO" id="GO:0008713">
    <property type="term" value="F:ADP-heptose-lipopolysaccharide heptosyltransferase activity"/>
    <property type="evidence" value="ECO:0007669"/>
    <property type="project" value="TreeGrafter"/>
</dbReference>
<dbReference type="PANTHER" id="PTHR30160">
    <property type="entry name" value="TETRAACYLDISACCHARIDE 4'-KINASE-RELATED"/>
    <property type="match status" value="1"/>
</dbReference>
<keyword evidence="1" id="KW-0328">Glycosyltransferase</keyword>
<organism evidence="3 4">
    <name type="scientific">Parvularcula marina</name>
    <dbReference type="NCBI Taxonomy" id="2292771"/>
    <lineage>
        <taxon>Bacteria</taxon>
        <taxon>Pseudomonadati</taxon>
        <taxon>Pseudomonadota</taxon>
        <taxon>Alphaproteobacteria</taxon>
        <taxon>Parvularculales</taxon>
        <taxon>Parvularculaceae</taxon>
        <taxon>Parvularcula</taxon>
    </lineage>
</organism>
<dbReference type="AlphaFoldDB" id="A0A371RHV4"/>
<comment type="caution">
    <text evidence="3">The sequence shown here is derived from an EMBL/GenBank/DDBJ whole genome shotgun (WGS) entry which is preliminary data.</text>
</comment>
<evidence type="ECO:0000313" key="4">
    <source>
        <dbReference type="Proteomes" id="UP000264589"/>
    </source>
</evidence>
<keyword evidence="2" id="KW-0808">Transferase</keyword>
<dbReference type="OrthoDB" id="9807356at2"/>
<dbReference type="InterPro" id="IPR051199">
    <property type="entry name" value="LPS_LOS_Heptosyltrfase"/>
</dbReference>
<evidence type="ECO:0000313" key="3">
    <source>
        <dbReference type="EMBL" id="RFB05028.1"/>
    </source>
</evidence>
<sequence>MAGARILVIKQECLREFVDAEPAFAAIRRDNPGVPVDLLTTPAFGRLAKGSPYFDRVLAAGSFAERHQLKELVSQLKRIGYEQVYDLDGTRATMDLKGAMTGFRGPRWIGPKRVLSKGGRVSQAFPAASIRKMMADAKVPTEQRLPDLRWALNGRKDAANMQPSWFGISGPFALFLPADDPLNRWPAECYASIAQTLAARGVLSVILGGQHLTEFAQAVVNASSPHGRNAARNSVIDLTGKTDLAQLAMLAKESQFFVAGSSDTLHLCLSLGCPGVVLLHSSESAESDALFGRDVIKLTSQDVASLGPDMVISMLANMRLVSEARPSSAQRVHA</sequence>
<name>A0A371RHV4_9PROT</name>
<dbReference type="FunCoup" id="A0A371RHV4">
    <property type="interactions" value="182"/>
</dbReference>
<dbReference type="RefSeq" id="WP_116391659.1">
    <property type="nucleotide sequence ID" value="NZ_CAXQPM010000016.1"/>
</dbReference>
<dbReference type="InterPro" id="IPR002201">
    <property type="entry name" value="Glyco_trans_9"/>
</dbReference>
<dbReference type="InParanoid" id="A0A371RHV4"/>
<evidence type="ECO:0000256" key="1">
    <source>
        <dbReference type="ARBA" id="ARBA00022676"/>
    </source>
</evidence>
<dbReference type="Proteomes" id="UP000264589">
    <property type="component" value="Unassembled WGS sequence"/>
</dbReference>
<protein>
    <recommendedName>
        <fullName evidence="5">Heptosyltransferase</fullName>
    </recommendedName>
</protein>
<accession>A0A371RHV4</accession>
<evidence type="ECO:0008006" key="5">
    <source>
        <dbReference type="Google" id="ProtNLM"/>
    </source>
</evidence>
<dbReference type="GO" id="GO:0005829">
    <property type="term" value="C:cytosol"/>
    <property type="evidence" value="ECO:0007669"/>
    <property type="project" value="TreeGrafter"/>
</dbReference>
<dbReference type="CDD" id="cd03789">
    <property type="entry name" value="GT9_LPS_heptosyltransferase"/>
    <property type="match status" value="1"/>
</dbReference>
<keyword evidence="4" id="KW-1185">Reference proteome</keyword>
<dbReference type="GO" id="GO:0009244">
    <property type="term" value="P:lipopolysaccharide core region biosynthetic process"/>
    <property type="evidence" value="ECO:0007669"/>
    <property type="project" value="TreeGrafter"/>
</dbReference>
<dbReference type="Gene3D" id="3.40.50.2000">
    <property type="entry name" value="Glycogen Phosphorylase B"/>
    <property type="match status" value="2"/>
</dbReference>
<reference evidence="3 4" key="1">
    <citation type="submission" date="2018-08" db="EMBL/GenBank/DDBJ databases">
        <title>Parvularcula sp. SM1705, isolated from surface water of the South Sea China.</title>
        <authorList>
            <person name="Sun L."/>
        </authorList>
    </citation>
    <scope>NUCLEOTIDE SEQUENCE [LARGE SCALE GENOMIC DNA]</scope>
    <source>
        <strain evidence="3 4">SM1705</strain>
    </source>
</reference>
<gene>
    <name evidence="3" type="ORF">DX908_06825</name>
</gene>
<evidence type="ECO:0000256" key="2">
    <source>
        <dbReference type="ARBA" id="ARBA00022679"/>
    </source>
</evidence>
<proteinExistence type="predicted"/>
<dbReference type="Pfam" id="PF01075">
    <property type="entry name" value="Glyco_transf_9"/>
    <property type="match status" value="1"/>
</dbReference>
<dbReference type="SUPFAM" id="SSF53756">
    <property type="entry name" value="UDP-Glycosyltransferase/glycogen phosphorylase"/>
    <property type="match status" value="1"/>
</dbReference>